<dbReference type="VEuPathDB" id="FungiDB:SJAG_02132"/>
<dbReference type="OMA" id="LWIFSAC"/>
<dbReference type="EMBL" id="KE651166">
    <property type="protein sequence ID" value="EEB07052.2"/>
    <property type="molecule type" value="Genomic_DNA"/>
</dbReference>
<dbReference type="GO" id="GO:0000324">
    <property type="term" value="C:fungal-type vacuole"/>
    <property type="evidence" value="ECO:0000318"/>
    <property type="project" value="GO_Central"/>
</dbReference>
<evidence type="ECO:0000256" key="4">
    <source>
        <dbReference type="ARBA" id="ARBA00023136"/>
    </source>
</evidence>
<sequence length="257" mass="28962">MDLLYLYGYTPTKWLNILAIICFGVCTVVNLIQIVQYRSGIPVLSFIGSLGEVIGWIARMYSASHITSTTITSYSIQYVTIMAFPVFYTAQMYITLKHLIIQYGPKYAFLRPRLYGLVFIINDVISMIIQFAGGGMAGGANGNAHLERIGSDIMLVGICFQLVMVLAFTASGVDFWYRYRHDKPYRTDDADNLENPKLHLTESKRRTISAHALWIASILVIIRSIYRVVELAQGWSGKIIKTEAYLGIFECSLQPLC</sequence>
<dbReference type="PANTHER" id="PTHR31465">
    <property type="entry name" value="PROTEIN RTA1-RELATED"/>
    <property type="match status" value="1"/>
</dbReference>
<organism evidence="6 7">
    <name type="scientific">Schizosaccharomyces japonicus (strain yFS275 / FY16936)</name>
    <name type="common">Fission yeast</name>
    <dbReference type="NCBI Taxonomy" id="402676"/>
    <lineage>
        <taxon>Eukaryota</taxon>
        <taxon>Fungi</taxon>
        <taxon>Dikarya</taxon>
        <taxon>Ascomycota</taxon>
        <taxon>Taphrinomycotina</taxon>
        <taxon>Schizosaccharomycetes</taxon>
        <taxon>Schizosaccharomycetales</taxon>
        <taxon>Schizosaccharomycetaceae</taxon>
        <taxon>Schizosaccharomyces</taxon>
    </lineage>
</organism>
<evidence type="ECO:0000256" key="3">
    <source>
        <dbReference type="ARBA" id="ARBA00022989"/>
    </source>
</evidence>
<dbReference type="AlphaFoldDB" id="B6K1M1"/>
<evidence type="ECO:0000313" key="6">
    <source>
        <dbReference type="EMBL" id="EEB07052.2"/>
    </source>
</evidence>
<feature type="transmembrane region" description="Helical" evidence="5">
    <location>
        <begin position="14"/>
        <end position="32"/>
    </location>
</feature>
<proteinExistence type="predicted"/>
<name>B6K1M1_SCHJY</name>
<evidence type="ECO:0008006" key="8">
    <source>
        <dbReference type="Google" id="ProtNLM"/>
    </source>
</evidence>
<keyword evidence="3 5" id="KW-1133">Transmembrane helix</keyword>
<gene>
    <name evidence="6" type="ORF">SJAG_02132</name>
</gene>
<comment type="subcellular location">
    <subcellularLocation>
        <location evidence="1">Membrane</location>
        <topology evidence="1">Multi-pass membrane protein</topology>
    </subcellularLocation>
</comment>
<feature type="transmembrane region" description="Helical" evidence="5">
    <location>
        <begin position="44"/>
        <end position="62"/>
    </location>
</feature>
<reference evidence="6 7" key="1">
    <citation type="journal article" date="2011" name="Science">
        <title>Comparative functional genomics of the fission yeasts.</title>
        <authorList>
            <person name="Rhind N."/>
            <person name="Chen Z."/>
            <person name="Yassour M."/>
            <person name="Thompson D.A."/>
            <person name="Haas B.J."/>
            <person name="Habib N."/>
            <person name="Wapinski I."/>
            <person name="Roy S."/>
            <person name="Lin M.F."/>
            <person name="Heiman D.I."/>
            <person name="Young S.K."/>
            <person name="Furuya K."/>
            <person name="Guo Y."/>
            <person name="Pidoux A."/>
            <person name="Chen H.M."/>
            <person name="Robbertse B."/>
            <person name="Goldberg J.M."/>
            <person name="Aoki K."/>
            <person name="Bayne E.H."/>
            <person name="Berlin A.M."/>
            <person name="Desjardins C.A."/>
            <person name="Dobbs E."/>
            <person name="Dukaj L."/>
            <person name="Fan L."/>
            <person name="FitzGerald M.G."/>
            <person name="French C."/>
            <person name="Gujja S."/>
            <person name="Hansen K."/>
            <person name="Keifenheim D."/>
            <person name="Levin J.Z."/>
            <person name="Mosher R.A."/>
            <person name="Mueller C.A."/>
            <person name="Pfiffner J."/>
            <person name="Priest M."/>
            <person name="Russ C."/>
            <person name="Smialowska A."/>
            <person name="Swoboda P."/>
            <person name="Sykes S.M."/>
            <person name="Vaughn M."/>
            <person name="Vengrova S."/>
            <person name="Yoder R."/>
            <person name="Zeng Q."/>
            <person name="Allshire R."/>
            <person name="Baulcombe D."/>
            <person name="Birren B.W."/>
            <person name="Brown W."/>
            <person name="Ekwall K."/>
            <person name="Kellis M."/>
            <person name="Leatherwood J."/>
            <person name="Levin H."/>
            <person name="Margalit H."/>
            <person name="Martienssen R."/>
            <person name="Nieduszynski C.A."/>
            <person name="Spatafora J.W."/>
            <person name="Friedman N."/>
            <person name="Dalgaard J.Z."/>
            <person name="Baumann P."/>
            <person name="Niki H."/>
            <person name="Regev A."/>
            <person name="Nusbaum C."/>
        </authorList>
    </citation>
    <scope>NUCLEOTIDE SEQUENCE [LARGE SCALE GENOMIC DNA]</scope>
    <source>
        <strain evidence="7">yFS275 / FY16936</strain>
    </source>
</reference>
<dbReference type="InterPro" id="IPR007568">
    <property type="entry name" value="RTA1"/>
</dbReference>
<dbReference type="RefSeq" id="XP_002173345.2">
    <property type="nucleotide sequence ID" value="XM_002173309.2"/>
</dbReference>
<dbReference type="JaponicusDB" id="SJAG_02132"/>
<keyword evidence="2 5" id="KW-0812">Transmembrane</keyword>
<dbReference type="PANTHER" id="PTHR31465:SF9">
    <property type="entry name" value="SPHINGOID LONG-CHAIN BASE TRANSPORTER RSB1"/>
    <property type="match status" value="1"/>
</dbReference>
<dbReference type="GO" id="GO:0005886">
    <property type="term" value="C:plasma membrane"/>
    <property type="evidence" value="ECO:0000318"/>
    <property type="project" value="GO_Central"/>
</dbReference>
<dbReference type="Pfam" id="PF04479">
    <property type="entry name" value="RTA1"/>
    <property type="match status" value="1"/>
</dbReference>
<keyword evidence="4 5" id="KW-0472">Membrane</keyword>
<dbReference type="OrthoDB" id="1844152at2759"/>
<evidence type="ECO:0000256" key="5">
    <source>
        <dbReference type="SAM" id="Phobius"/>
    </source>
</evidence>
<evidence type="ECO:0000256" key="1">
    <source>
        <dbReference type="ARBA" id="ARBA00004141"/>
    </source>
</evidence>
<feature type="transmembrane region" description="Helical" evidence="5">
    <location>
        <begin position="74"/>
        <end position="94"/>
    </location>
</feature>
<dbReference type="GeneID" id="7052061"/>
<accession>B6K1M1</accession>
<keyword evidence="7" id="KW-1185">Reference proteome</keyword>
<dbReference type="HOGENOM" id="CLU_033465_6_0_1"/>
<dbReference type="Proteomes" id="UP000001744">
    <property type="component" value="Unassembled WGS sequence"/>
</dbReference>
<feature type="transmembrane region" description="Helical" evidence="5">
    <location>
        <begin position="114"/>
        <end position="133"/>
    </location>
</feature>
<evidence type="ECO:0000313" key="7">
    <source>
        <dbReference type="Proteomes" id="UP000001744"/>
    </source>
</evidence>
<evidence type="ECO:0000256" key="2">
    <source>
        <dbReference type="ARBA" id="ARBA00022692"/>
    </source>
</evidence>
<protein>
    <recommendedName>
        <fullName evidence="8">RTA1 like protein</fullName>
    </recommendedName>
</protein>
<feature type="transmembrane region" description="Helical" evidence="5">
    <location>
        <begin position="153"/>
        <end position="177"/>
    </location>
</feature>
<dbReference type="STRING" id="402676.B6K1M1"/>